<keyword evidence="2" id="KW-1185">Reference proteome</keyword>
<gene>
    <name evidence="1" type="ORF">NPIL_128531</name>
</gene>
<dbReference type="AlphaFoldDB" id="A0A8X6R721"/>
<dbReference type="Proteomes" id="UP000887013">
    <property type="component" value="Unassembled WGS sequence"/>
</dbReference>
<evidence type="ECO:0000313" key="2">
    <source>
        <dbReference type="Proteomes" id="UP000887013"/>
    </source>
</evidence>
<comment type="caution">
    <text evidence="1">The sequence shown here is derived from an EMBL/GenBank/DDBJ whole genome shotgun (WGS) entry which is preliminary data.</text>
</comment>
<dbReference type="OrthoDB" id="7259127at2759"/>
<accession>A0A8X6R721</accession>
<name>A0A8X6R721_NEPPI</name>
<sequence length="103" mass="11863">MRHFNAALSSSGYAYYSHVGEIVEDYADWNGRINSYNEKDHKTFIHYDGGSTNLDIAMITPNLVDGCKKFEMGDPRSGYKVTLVTYISELNIYFSHPRPLWNF</sequence>
<protein>
    <submittedName>
        <fullName evidence="1">Uncharacterized protein</fullName>
    </submittedName>
</protein>
<proteinExistence type="predicted"/>
<evidence type="ECO:0000313" key="1">
    <source>
        <dbReference type="EMBL" id="GFU52803.1"/>
    </source>
</evidence>
<dbReference type="EMBL" id="BMAW01038633">
    <property type="protein sequence ID" value="GFU52803.1"/>
    <property type="molecule type" value="Genomic_DNA"/>
</dbReference>
<reference evidence="1" key="1">
    <citation type="submission" date="2020-08" db="EMBL/GenBank/DDBJ databases">
        <title>Multicomponent nature underlies the extraordinary mechanical properties of spider dragline silk.</title>
        <authorList>
            <person name="Kono N."/>
            <person name="Nakamura H."/>
            <person name="Mori M."/>
            <person name="Yoshida Y."/>
            <person name="Ohtoshi R."/>
            <person name="Malay A.D."/>
            <person name="Moran D.A.P."/>
            <person name="Tomita M."/>
            <person name="Numata K."/>
            <person name="Arakawa K."/>
        </authorList>
    </citation>
    <scope>NUCLEOTIDE SEQUENCE</scope>
</reference>
<organism evidence="1 2">
    <name type="scientific">Nephila pilipes</name>
    <name type="common">Giant wood spider</name>
    <name type="synonym">Nephila maculata</name>
    <dbReference type="NCBI Taxonomy" id="299642"/>
    <lineage>
        <taxon>Eukaryota</taxon>
        <taxon>Metazoa</taxon>
        <taxon>Ecdysozoa</taxon>
        <taxon>Arthropoda</taxon>
        <taxon>Chelicerata</taxon>
        <taxon>Arachnida</taxon>
        <taxon>Araneae</taxon>
        <taxon>Araneomorphae</taxon>
        <taxon>Entelegynae</taxon>
        <taxon>Araneoidea</taxon>
        <taxon>Nephilidae</taxon>
        <taxon>Nephila</taxon>
    </lineage>
</organism>